<feature type="domain" description="4Fe-4S ferredoxin-type" evidence="17">
    <location>
        <begin position="784"/>
        <end position="813"/>
    </location>
</feature>
<dbReference type="PROSITE" id="PS51379">
    <property type="entry name" value="4FE4S_FER_2"/>
    <property type="match status" value="2"/>
</dbReference>
<keyword evidence="4" id="KW-0004">4Fe-4S</keyword>
<keyword evidence="11" id="KW-0560">Oxidoreductase</keyword>
<dbReference type="Gene3D" id="3.40.920.10">
    <property type="entry name" value="Pyruvate-ferredoxin oxidoreductase, PFOR, domain III"/>
    <property type="match status" value="1"/>
</dbReference>
<dbReference type="Gene3D" id="4.10.780.10">
    <property type="entry name" value="Pyruvate-flavodoxin oxidoreductase, EKR domain"/>
    <property type="match status" value="1"/>
</dbReference>
<dbReference type="GO" id="GO:0006979">
    <property type="term" value="P:response to oxidative stress"/>
    <property type="evidence" value="ECO:0007669"/>
    <property type="project" value="TreeGrafter"/>
</dbReference>
<dbReference type="InterPro" id="IPR003097">
    <property type="entry name" value="CysJ-like_FAD-binding"/>
</dbReference>
<dbReference type="Pfam" id="PF13187">
    <property type="entry name" value="Fer4_9"/>
    <property type="match status" value="1"/>
</dbReference>
<keyword evidence="15" id="KW-0812">Transmembrane</keyword>
<keyword evidence="13" id="KW-0411">Iron-sulfur</keyword>
<dbReference type="Pfam" id="PF01855">
    <property type="entry name" value="POR_N"/>
    <property type="match status" value="1"/>
</dbReference>
<evidence type="ECO:0000256" key="7">
    <source>
        <dbReference type="ARBA" id="ARBA00022723"/>
    </source>
</evidence>
<evidence type="ECO:0000256" key="5">
    <source>
        <dbReference type="ARBA" id="ARBA00022630"/>
    </source>
</evidence>
<evidence type="ECO:0000256" key="9">
    <source>
        <dbReference type="ARBA" id="ARBA00022857"/>
    </source>
</evidence>
<keyword evidence="6" id="KW-0288">FMN</keyword>
<dbReference type="InterPro" id="IPR002869">
    <property type="entry name" value="Pyrv_flavodox_OxRed_cen"/>
</dbReference>
<dbReference type="SUPFAM" id="SSF52518">
    <property type="entry name" value="Thiamin diphosphate-binding fold (THDP-binding)"/>
    <property type="match status" value="2"/>
</dbReference>
<dbReference type="Pfam" id="PF00175">
    <property type="entry name" value="NAD_binding_1"/>
    <property type="match status" value="1"/>
</dbReference>
<dbReference type="InterPro" id="IPR019456">
    <property type="entry name" value="Pyrv-flavodox_OxRtase_EKR"/>
</dbReference>
<gene>
    <name evidence="19" type="ORF">FOZ60_002728</name>
</gene>
<dbReference type="InterPro" id="IPR008254">
    <property type="entry name" value="Flavodoxin/NO_synth"/>
</dbReference>
<dbReference type="InterPro" id="IPR001433">
    <property type="entry name" value="OxRdtase_FAD/NAD-bd"/>
</dbReference>
<evidence type="ECO:0000256" key="13">
    <source>
        <dbReference type="ARBA" id="ARBA00023014"/>
    </source>
</evidence>
<dbReference type="InterPro" id="IPR039261">
    <property type="entry name" value="FNR_nucleotide-bd"/>
</dbReference>
<keyword evidence="12" id="KW-0408">Iron</keyword>
<name>A0A7J6PJU3_PEROL</name>
<dbReference type="SUPFAM" id="SSF63380">
    <property type="entry name" value="Riboflavin synthase domain-like"/>
    <property type="match status" value="1"/>
</dbReference>
<dbReference type="Gene3D" id="3.40.50.970">
    <property type="match status" value="2"/>
</dbReference>
<feature type="domain" description="Flavodoxin-like" evidence="16">
    <location>
        <begin position="1297"/>
        <end position="1441"/>
    </location>
</feature>
<dbReference type="Gene3D" id="1.20.990.10">
    <property type="entry name" value="NADPH-cytochrome p450 Reductase, Chain A, domain 3"/>
    <property type="match status" value="1"/>
</dbReference>
<dbReference type="NCBIfam" id="TIGR02176">
    <property type="entry name" value="pyruv_ox_red"/>
    <property type="match status" value="1"/>
</dbReference>
<dbReference type="InterPro" id="IPR019752">
    <property type="entry name" value="Pyrv/ketoisovalerate_OxRed_cat"/>
</dbReference>
<evidence type="ECO:0000256" key="15">
    <source>
        <dbReference type="SAM" id="Phobius"/>
    </source>
</evidence>
<feature type="transmembrane region" description="Helical" evidence="15">
    <location>
        <begin position="12"/>
        <end position="36"/>
    </location>
</feature>
<dbReference type="PROSITE" id="PS50902">
    <property type="entry name" value="FLAVODOXIN_LIKE"/>
    <property type="match status" value="1"/>
</dbReference>
<reference evidence="19 20" key="1">
    <citation type="submission" date="2020-04" db="EMBL/GenBank/DDBJ databases">
        <title>Perkinsus olseni comparative genomics.</title>
        <authorList>
            <person name="Bogema D.R."/>
        </authorList>
    </citation>
    <scope>NUCLEOTIDE SEQUENCE [LARGE SCALE GENOMIC DNA]</scope>
    <source>
        <strain evidence="19">00978-12</strain>
    </source>
</reference>
<dbReference type="GO" id="GO:0022900">
    <property type="term" value="P:electron transport chain"/>
    <property type="evidence" value="ECO:0007669"/>
    <property type="project" value="InterPro"/>
</dbReference>
<evidence type="ECO:0000259" key="16">
    <source>
        <dbReference type="PROSITE" id="PS50902"/>
    </source>
</evidence>
<dbReference type="FunFam" id="3.40.50.970:FF:000012">
    <property type="entry name" value="Pyruvate:ferredoxin (Flavodoxin) oxidoreductase"/>
    <property type="match status" value="1"/>
</dbReference>
<evidence type="ECO:0000256" key="11">
    <source>
        <dbReference type="ARBA" id="ARBA00023002"/>
    </source>
</evidence>
<dbReference type="SUPFAM" id="SSF52343">
    <property type="entry name" value="Ferredoxin reductase-like, C-terminal NADP-linked domain"/>
    <property type="match status" value="1"/>
</dbReference>
<keyword evidence="5" id="KW-0285">Flavoprotein</keyword>
<dbReference type="InterPro" id="IPR017938">
    <property type="entry name" value="Riboflavin_synthase-like_b-brl"/>
</dbReference>
<dbReference type="SUPFAM" id="SSF53323">
    <property type="entry name" value="Pyruvate-ferredoxin oxidoreductase, PFOR, domain III"/>
    <property type="match status" value="1"/>
</dbReference>
<dbReference type="InterPro" id="IPR002880">
    <property type="entry name" value="Pyrv_Fd/Flavodoxin_OxRdtase_N"/>
</dbReference>
<evidence type="ECO:0000259" key="18">
    <source>
        <dbReference type="PROSITE" id="PS51384"/>
    </source>
</evidence>
<dbReference type="GO" id="GO:0030976">
    <property type="term" value="F:thiamine pyrophosphate binding"/>
    <property type="evidence" value="ECO:0007669"/>
    <property type="project" value="InterPro"/>
</dbReference>
<dbReference type="InterPro" id="IPR023173">
    <property type="entry name" value="NADPH_Cyt_P450_Rdtase_alpha"/>
</dbReference>
<dbReference type="FunFam" id="3.40.50.970:FF:000041">
    <property type="entry name" value="Pyruvate:ferredoxin (Flavodoxin) oxidoreductase"/>
    <property type="match status" value="1"/>
</dbReference>
<dbReference type="Pfam" id="PF00667">
    <property type="entry name" value="FAD_binding_1"/>
    <property type="match status" value="1"/>
</dbReference>
<evidence type="ECO:0000256" key="12">
    <source>
        <dbReference type="ARBA" id="ARBA00023004"/>
    </source>
</evidence>
<dbReference type="PROSITE" id="PS00198">
    <property type="entry name" value="4FE4S_FER_1"/>
    <property type="match status" value="2"/>
</dbReference>
<dbReference type="EMBL" id="JABANP010000015">
    <property type="protein sequence ID" value="KAF4696006.1"/>
    <property type="molecule type" value="Genomic_DNA"/>
</dbReference>
<feature type="domain" description="FAD-binding FR-type" evidence="18">
    <location>
        <begin position="1480"/>
        <end position="1717"/>
    </location>
</feature>
<dbReference type="FunFam" id="3.40.920.10:FF:000001">
    <property type="entry name" value="Pyruvate:ferredoxin (Flavodoxin) oxidoreductase"/>
    <property type="match status" value="1"/>
</dbReference>
<evidence type="ECO:0000256" key="1">
    <source>
        <dbReference type="ARBA" id="ARBA00001917"/>
    </source>
</evidence>
<dbReference type="Proteomes" id="UP000541610">
    <property type="component" value="Unassembled WGS sequence"/>
</dbReference>
<dbReference type="PANTHER" id="PTHR32154">
    <property type="entry name" value="PYRUVATE-FLAVODOXIN OXIDOREDUCTASE-RELATED"/>
    <property type="match status" value="1"/>
</dbReference>
<dbReference type="InterPro" id="IPR011766">
    <property type="entry name" value="TPP_enzyme_TPP-bd"/>
</dbReference>
<dbReference type="InterPro" id="IPR001709">
    <property type="entry name" value="Flavoprot_Pyr_Nucl_cyt_Rdtase"/>
</dbReference>
<dbReference type="GO" id="GO:0005506">
    <property type="term" value="F:iron ion binding"/>
    <property type="evidence" value="ECO:0007669"/>
    <property type="project" value="InterPro"/>
</dbReference>
<dbReference type="OrthoDB" id="1688044at2759"/>
<evidence type="ECO:0000256" key="14">
    <source>
        <dbReference type="SAM" id="MobiDB-lite"/>
    </source>
</evidence>
<comment type="cofactor">
    <cofactor evidence="1">
        <name>FMN</name>
        <dbReference type="ChEBI" id="CHEBI:58210"/>
    </cofactor>
</comment>
<dbReference type="CDD" id="cd07034">
    <property type="entry name" value="TPP_PYR_PFOR_IOR-alpha_like"/>
    <property type="match status" value="1"/>
</dbReference>
<sequence length="1874" mass="205921">MPQKDSEEPGVVKLTPLTLAGGAAALAAAGVFTYALTSRRPKSSGEKLGPPVPRASQEDPKMLAKLEASRNTGMKPYDGAGAASFVAYNLSDSVFIYPITPSTPLGENCDQWSAAGVKNAFGQCTVIRQMQSEGGVAGAVHGSLAVGGMASTFTASQGLLLMIPNLYKIAGELIPCVFHVPARAIAGQALSIFGDHSDIMAVRQTGWALLCASSVQECMDMALAAHIATLKSSVPFIHFFDGFRTSHEIQKINDLTADQMKLVAQIMSKEIDKHRSRALNPNHPTVRGTAQSPDIYFQNVEAANPYYDAVPEHLLGAFDMIKALTGREYNIFDYEGDPNATHVFVVMGAGSSTVAETIAYLAKRQPRYKLGLVRVRLLRPWSVPHFLNALPATVQRICVLDHCKEAGAIGEPLYVDVCASIQKSKRPDILVRGSSSAFVTSGVGSHLTFLAQVIGGRFGLASKNFTPGQVYAAVRNLVDARVPKSPFTVGIDDDVNNISLAVSDEIDVSDPSTTQCMFWGFGSDGTVGANKNAIKIIADNTDLYAQGYFAYDALKSGGVTVSHLRFGPRPINSPYEITSGCEYVAVHKKEYVKAFDASLILGASKPESILVLNAPWLTVEELDEELPSKFKLMVAEKRLKLFVINASLVAKESGMGRLINNIMQAVFFRLSGVLPYEQALPLFEAAIEKTYKNKGADVVRKNILAVGYAIDNLHKIDVPFSRWMKCERLDQVKPRSGEEPAFVRDVLDKIQTRLGDSLAVSAFQPGGTVPLGMTQWGKRGVAQAIPVVDMDKCTQCNKCSAICPHGVIRPFLASPQELASDATPETFLTKPATGGNQVSGLAFRIQASPLDCTGCEVCVNACPDNALAMKPLPDALAEGHKNNWDYAMTLESRGDRFDAHTLKGSQFQQPLLEFSGACEGCGETPYAKLLTQMFGKRMVIANATGCSSIWGATAGWIPYTVDKKTGKGPAWGNSLFEDNAEYGMGMAVTMHHRRQQLRLRVQEALANDTEVTGEIRLVLQQWLDNADHPEASSRYGERAVEIMNGMTPLPSCLEECKRLSDLFVKTSMWILGGDGWANDIGYGGIDHVLALGENVNIVVLDTEVYSNTGGQGSKATPMGAVAKFMRNGRALQKKDLGQLAMAYPNVYVASCSMGANYSQTVRAFHEAEKHSGPSLVLCYAPCIEHRAKTGLTRMPEDQKAAVESGYYPLYRYDPELAKEGKNPFQLDSKNIKPEVLAQFLKNQNRFEQLVRRMPKHAEELQTELKHYIEKRHKKLKDIAAEKTHSAEVLTSGLSAGVRIYYGSDTGTTEQLAKRLSGILKRRGVSVNVCTGMDELVLEEATQAEDLLVLMTSTCGDGDMPAAAQALWEQMSALPKNKKLGGRFCMFGMGDSSYEQFCEAAVKIDKRMAELGVSRVLDIAKGDDRDEDGWATAFDQWLPGLCEEVGAKPEEEEEYEALFEVTSLPVTATEKQLPYHRIVPPGSHAVPVRENRRMTPMEYERDIRHIVLDISAVDLPFRLGDAITLYPQNLKEDVDKLFDEVLVHLDRNDVVSVKCLSEDVPARLRSAFTARMPTKQIFTELLDIFGKPSRSFYKQLARISCDEGESKQLTDIASDDVKFKELLGKSVSYAEVLKMFPKSAKSMTLVNFLETVPLLKPRLYSIANSSFYSPGIVELTVVINRWTNSDGKLITGTSTKYLGFSKDTKMCVSVASGTFVFPEDERTPMVMAGLGTGIAPIRAFVQDRMYKRKVLGMDTGPMIVFYGCRHEKEEFLYRDEWKAFMEAGVLTKVINAFSHDQDHMIFVQHKMAENPELLYKYIQQLGGYFYFCGPSVAVPDVEAAVKNAVRTVGKMTEDEVELWFEDDIKAKKRYSTEAY</sequence>
<comment type="cofactor">
    <cofactor evidence="2">
        <name>FAD</name>
        <dbReference type="ChEBI" id="CHEBI:57692"/>
    </cofactor>
</comment>
<dbReference type="SMART" id="SM00890">
    <property type="entry name" value="EKR"/>
    <property type="match status" value="1"/>
</dbReference>
<feature type="region of interest" description="Disordered" evidence="14">
    <location>
        <begin position="38"/>
        <end position="59"/>
    </location>
</feature>
<dbReference type="InterPro" id="IPR037112">
    <property type="entry name" value="Pyrv-flavodox_OxR_EKR_sf"/>
</dbReference>
<keyword evidence="8" id="KW-0274">FAD</keyword>
<dbReference type="FunFam" id="3.40.50.920:FF:000007">
    <property type="entry name" value="Pyruvate:ferredoxin (Flavodoxin) oxidoreductase"/>
    <property type="match status" value="1"/>
</dbReference>
<evidence type="ECO:0000256" key="4">
    <source>
        <dbReference type="ARBA" id="ARBA00022485"/>
    </source>
</evidence>
<evidence type="ECO:0000313" key="20">
    <source>
        <dbReference type="Proteomes" id="UP000541610"/>
    </source>
</evidence>
<keyword evidence="15" id="KW-1133">Transmembrane helix</keyword>
<evidence type="ECO:0000313" key="19">
    <source>
        <dbReference type="EMBL" id="KAF4696006.1"/>
    </source>
</evidence>
<dbReference type="Gene3D" id="3.30.70.20">
    <property type="match status" value="1"/>
</dbReference>
<dbReference type="SUPFAM" id="SSF52922">
    <property type="entry name" value="TK C-terminal domain-like"/>
    <property type="match status" value="1"/>
</dbReference>
<evidence type="ECO:0000256" key="2">
    <source>
        <dbReference type="ARBA" id="ARBA00001974"/>
    </source>
</evidence>
<dbReference type="CDD" id="cd03377">
    <property type="entry name" value="TPP_PFOR_PNO"/>
    <property type="match status" value="1"/>
</dbReference>
<dbReference type="Gene3D" id="3.40.50.360">
    <property type="match status" value="1"/>
</dbReference>
<keyword evidence="10" id="KW-0249">Electron transport</keyword>
<dbReference type="Pfam" id="PF00258">
    <property type="entry name" value="Flavodoxin_1"/>
    <property type="match status" value="1"/>
</dbReference>
<feature type="domain" description="4Fe-4S ferredoxin-type" evidence="17">
    <location>
        <begin position="843"/>
        <end position="872"/>
    </location>
</feature>
<comment type="caution">
    <text evidence="19">The sequence shown here is derived from an EMBL/GenBank/DDBJ whole genome shotgun (WGS) entry which is preliminary data.</text>
</comment>
<evidence type="ECO:0000259" key="17">
    <source>
        <dbReference type="PROSITE" id="PS51379"/>
    </source>
</evidence>
<dbReference type="InterPro" id="IPR050722">
    <property type="entry name" value="Pyruvate:ferred/Flavod_OxRd"/>
</dbReference>
<dbReference type="InterPro" id="IPR001226">
    <property type="entry name" value="Flavodoxin_CS"/>
</dbReference>
<organism evidence="19 20">
    <name type="scientific">Perkinsus olseni</name>
    <name type="common">Perkinsus atlanticus</name>
    <dbReference type="NCBI Taxonomy" id="32597"/>
    <lineage>
        <taxon>Eukaryota</taxon>
        <taxon>Sar</taxon>
        <taxon>Alveolata</taxon>
        <taxon>Perkinsozoa</taxon>
        <taxon>Perkinsea</taxon>
        <taxon>Perkinsida</taxon>
        <taxon>Perkinsidae</taxon>
        <taxon>Perkinsus</taxon>
    </lineage>
</organism>
<keyword evidence="3" id="KW-0813">Transport</keyword>
<keyword evidence="9" id="KW-0521">NADP</keyword>
<dbReference type="Gene3D" id="3.40.50.80">
    <property type="entry name" value="Nucleotide-binding domain of ferredoxin-NADP reductase (FNR) module"/>
    <property type="match status" value="1"/>
</dbReference>
<dbReference type="PRINTS" id="PR00369">
    <property type="entry name" value="FLAVODOXIN"/>
</dbReference>
<dbReference type="GO" id="GO:0051539">
    <property type="term" value="F:4 iron, 4 sulfur cluster binding"/>
    <property type="evidence" value="ECO:0007669"/>
    <property type="project" value="UniProtKB-KW"/>
</dbReference>
<dbReference type="PROSITE" id="PS00201">
    <property type="entry name" value="FLAVODOXIN"/>
    <property type="match status" value="1"/>
</dbReference>
<dbReference type="InterPro" id="IPR009014">
    <property type="entry name" value="Transketo_C/PFOR_II"/>
</dbReference>
<dbReference type="InterPro" id="IPR029061">
    <property type="entry name" value="THDP-binding"/>
</dbReference>
<dbReference type="Pfam" id="PF10371">
    <property type="entry name" value="EKR"/>
    <property type="match status" value="1"/>
</dbReference>
<dbReference type="InterPro" id="IPR001094">
    <property type="entry name" value="Flavdoxin-like"/>
</dbReference>
<evidence type="ECO:0000256" key="6">
    <source>
        <dbReference type="ARBA" id="ARBA00022643"/>
    </source>
</evidence>
<evidence type="ECO:0000256" key="10">
    <source>
        <dbReference type="ARBA" id="ARBA00022982"/>
    </source>
</evidence>
<dbReference type="GO" id="GO:0010181">
    <property type="term" value="F:FMN binding"/>
    <property type="evidence" value="ECO:0007669"/>
    <property type="project" value="InterPro"/>
</dbReference>
<dbReference type="PANTHER" id="PTHR32154:SF0">
    <property type="entry name" value="PYRUVATE-FLAVODOXIN OXIDOREDUCTASE-RELATED"/>
    <property type="match status" value="1"/>
</dbReference>
<dbReference type="SUPFAM" id="SSF52218">
    <property type="entry name" value="Flavoproteins"/>
    <property type="match status" value="1"/>
</dbReference>
<dbReference type="GO" id="GO:0016903">
    <property type="term" value="F:oxidoreductase activity, acting on the aldehyde or oxo group of donors"/>
    <property type="evidence" value="ECO:0007669"/>
    <property type="project" value="InterPro"/>
</dbReference>
<dbReference type="Gene3D" id="3.40.50.920">
    <property type="match status" value="1"/>
</dbReference>
<proteinExistence type="predicted"/>
<dbReference type="PROSITE" id="PS51384">
    <property type="entry name" value="FAD_FR"/>
    <property type="match status" value="1"/>
</dbReference>
<dbReference type="InterPro" id="IPR017900">
    <property type="entry name" value="4Fe4S_Fe_S_CS"/>
</dbReference>
<keyword evidence="15" id="KW-0472">Membrane</keyword>
<accession>A0A7J6PJU3</accession>
<dbReference type="Pfam" id="PF01558">
    <property type="entry name" value="POR"/>
    <property type="match status" value="1"/>
</dbReference>
<dbReference type="InterPro" id="IPR017896">
    <property type="entry name" value="4Fe4S_Fe-S-bd"/>
</dbReference>
<dbReference type="InterPro" id="IPR011895">
    <property type="entry name" value="Pyrv_flavodox_OxRed"/>
</dbReference>
<dbReference type="InterPro" id="IPR017927">
    <property type="entry name" value="FAD-bd_FR_type"/>
</dbReference>
<keyword evidence="7" id="KW-0479">Metal-binding</keyword>
<evidence type="ECO:0000256" key="8">
    <source>
        <dbReference type="ARBA" id="ARBA00022827"/>
    </source>
</evidence>
<evidence type="ECO:0000256" key="3">
    <source>
        <dbReference type="ARBA" id="ARBA00022448"/>
    </source>
</evidence>
<dbReference type="Gene3D" id="2.40.30.10">
    <property type="entry name" value="Translation factors"/>
    <property type="match status" value="1"/>
</dbReference>
<protein>
    <submittedName>
        <fullName evidence="19">Uncharacterized protein</fullName>
    </submittedName>
</protein>
<dbReference type="GO" id="GO:0009055">
    <property type="term" value="F:electron transfer activity"/>
    <property type="evidence" value="ECO:0007669"/>
    <property type="project" value="InterPro"/>
</dbReference>
<dbReference type="PRINTS" id="PR00371">
    <property type="entry name" value="FPNCR"/>
</dbReference>
<dbReference type="InterPro" id="IPR029039">
    <property type="entry name" value="Flavoprotein-like_sf"/>
</dbReference>
<dbReference type="SUPFAM" id="SSF54862">
    <property type="entry name" value="4Fe-4S ferredoxins"/>
    <property type="match status" value="1"/>
</dbReference>
<dbReference type="Pfam" id="PF02775">
    <property type="entry name" value="TPP_enzyme_C"/>
    <property type="match status" value="1"/>
</dbReference>